<evidence type="ECO:0000313" key="1">
    <source>
        <dbReference type="EMBL" id="PWW73738.1"/>
    </source>
</evidence>
<protein>
    <submittedName>
        <fullName evidence="1">Uncharacterized protein</fullName>
    </submittedName>
</protein>
<proteinExistence type="predicted"/>
<comment type="caution">
    <text evidence="1">The sequence shown here is derived from an EMBL/GenBank/DDBJ whole genome shotgun (WGS) entry which is preliminary data.</text>
</comment>
<dbReference type="AlphaFoldDB" id="A0A317SHK2"/>
<reference evidence="1 2" key="1">
    <citation type="submission" date="2018-03" db="EMBL/GenBank/DDBJ databases">
        <title>Genomes of Pezizomycetes fungi and the evolution of truffles.</title>
        <authorList>
            <person name="Murat C."/>
            <person name="Payen T."/>
            <person name="Noel B."/>
            <person name="Kuo A."/>
            <person name="Martin F.M."/>
        </authorList>
    </citation>
    <scope>NUCLEOTIDE SEQUENCE [LARGE SCALE GENOMIC DNA]</scope>
    <source>
        <strain evidence="1">091103-1</strain>
    </source>
</reference>
<keyword evidence="2" id="KW-1185">Reference proteome</keyword>
<sequence length="87" mass="10343">MANQETANYDHASLLPLSTIPRRKASRPQRVLRNLVHPLRSRQERKARKLDKVQRESAERQANIEAFLEGGRIYYEKQRAMSQKYEY</sequence>
<evidence type="ECO:0000313" key="2">
    <source>
        <dbReference type="Proteomes" id="UP000246991"/>
    </source>
</evidence>
<dbReference type="Proteomes" id="UP000246991">
    <property type="component" value="Unassembled WGS sequence"/>
</dbReference>
<gene>
    <name evidence="1" type="ORF">C7212DRAFT_214849</name>
</gene>
<accession>A0A317SHK2</accession>
<dbReference type="OrthoDB" id="5349283at2759"/>
<dbReference type="EMBL" id="PYWC01000074">
    <property type="protein sequence ID" value="PWW73738.1"/>
    <property type="molecule type" value="Genomic_DNA"/>
</dbReference>
<organism evidence="1 2">
    <name type="scientific">Tuber magnatum</name>
    <name type="common">white Piedmont truffle</name>
    <dbReference type="NCBI Taxonomy" id="42249"/>
    <lineage>
        <taxon>Eukaryota</taxon>
        <taxon>Fungi</taxon>
        <taxon>Dikarya</taxon>
        <taxon>Ascomycota</taxon>
        <taxon>Pezizomycotina</taxon>
        <taxon>Pezizomycetes</taxon>
        <taxon>Pezizales</taxon>
        <taxon>Tuberaceae</taxon>
        <taxon>Tuber</taxon>
    </lineage>
</organism>
<name>A0A317SHK2_9PEZI</name>